<dbReference type="InterPro" id="IPR001854">
    <property type="entry name" value="Ribosomal_uL29"/>
</dbReference>
<evidence type="ECO:0000256" key="1">
    <source>
        <dbReference type="ARBA" id="ARBA00009254"/>
    </source>
</evidence>
<sequence>MADLKTKDIAELQKELADKREALRVFRFEGQGSRARDVRGGRNLRKDIARLLTELSSRKVSQ</sequence>
<dbReference type="Pfam" id="PF00831">
    <property type="entry name" value="Ribosomal_L29"/>
    <property type="match status" value="1"/>
</dbReference>
<organism evidence="7 8">
    <name type="scientific">Candidatus Kaiserbacteria bacterium RIFCSPHIGHO2_02_FULL_55_25</name>
    <dbReference type="NCBI Taxonomy" id="1798498"/>
    <lineage>
        <taxon>Bacteria</taxon>
        <taxon>Candidatus Kaiseribacteriota</taxon>
    </lineage>
</organism>
<evidence type="ECO:0000313" key="7">
    <source>
        <dbReference type="EMBL" id="OGG70603.1"/>
    </source>
</evidence>
<proteinExistence type="inferred from homology"/>
<comment type="similarity">
    <text evidence="1 5">Belongs to the universal ribosomal protein uL29 family.</text>
</comment>
<dbReference type="SUPFAM" id="SSF46561">
    <property type="entry name" value="Ribosomal protein L29 (L29p)"/>
    <property type="match status" value="1"/>
</dbReference>
<dbReference type="InterPro" id="IPR036049">
    <property type="entry name" value="Ribosomal_uL29_sf"/>
</dbReference>
<evidence type="ECO:0000256" key="4">
    <source>
        <dbReference type="ARBA" id="ARBA00035204"/>
    </source>
</evidence>
<dbReference type="AlphaFoldDB" id="A0A1F6EAA5"/>
<dbReference type="HAMAP" id="MF_00374">
    <property type="entry name" value="Ribosomal_uL29"/>
    <property type="match status" value="1"/>
</dbReference>
<feature type="coiled-coil region" evidence="6">
    <location>
        <begin position="2"/>
        <end position="29"/>
    </location>
</feature>
<name>A0A1F6EAA5_9BACT</name>
<keyword evidence="6" id="KW-0175">Coiled coil</keyword>
<dbReference type="GO" id="GO:1990904">
    <property type="term" value="C:ribonucleoprotein complex"/>
    <property type="evidence" value="ECO:0007669"/>
    <property type="project" value="UniProtKB-KW"/>
</dbReference>
<evidence type="ECO:0000256" key="5">
    <source>
        <dbReference type="HAMAP-Rule" id="MF_00374"/>
    </source>
</evidence>
<evidence type="ECO:0000313" key="8">
    <source>
        <dbReference type="Proteomes" id="UP000176914"/>
    </source>
</evidence>
<accession>A0A1F6EAA5</accession>
<dbReference type="GO" id="GO:0003735">
    <property type="term" value="F:structural constituent of ribosome"/>
    <property type="evidence" value="ECO:0007669"/>
    <property type="project" value="InterPro"/>
</dbReference>
<comment type="caution">
    <text evidence="7">The sequence shown here is derived from an EMBL/GenBank/DDBJ whole genome shotgun (WGS) entry which is preliminary data.</text>
</comment>
<evidence type="ECO:0000256" key="3">
    <source>
        <dbReference type="ARBA" id="ARBA00023274"/>
    </source>
</evidence>
<evidence type="ECO:0000256" key="2">
    <source>
        <dbReference type="ARBA" id="ARBA00022980"/>
    </source>
</evidence>
<dbReference type="Proteomes" id="UP000176914">
    <property type="component" value="Unassembled WGS sequence"/>
</dbReference>
<reference evidence="7 8" key="1">
    <citation type="journal article" date="2016" name="Nat. Commun.">
        <title>Thousands of microbial genomes shed light on interconnected biogeochemical processes in an aquifer system.</title>
        <authorList>
            <person name="Anantharaman K."/>
            <person name="Brown C.T."/>
            <person name="Hug L.A."/>
            <person name="Sharon I."/>
            <person name="Castelle C.J."/>
            <person name="Probst A.J."/>
            <person name="Thomas B.C."/>
            <person name="Singh A."/>
            <person name="Wilkins M.J."/>
            <person name="Karaoz U."/>
            <person name="Brodie E.L."/>
            <person name="Williams K.H."/>
            <person name="Hubbard S.S."/>
            <person name="Banfield J.F."/>
        </authorList>
    </citation>
    <scope>NUCLEOTIDE SEQUENCE [LARGE SCALE GENOMIC DNA]</scope>
</reference>
<keyword evidence="2 5" id="KW-0689">Ribosomal protein</keyword>
<dbReference type="GO" id="GO:0006412">
    <property type="term" value="P:translation"/>
    <property type="evidence" value="ECO:0007669"/>
    <property type="project" value="UniProtKB-UniRule"/>
</dbReference>
<dbReference type="NCBIfam" id="TIGR00012">
    <property type="entry name" value="L29"/>
    <property type="match status" value="1"/>
</dbReference>
<dbReference type="EMBL" id="MFLL01000002">
    <property type="protein sequence ID" value="OGG70603.1"/>
    <property type="molecule type" value="Genomic_DNA"/>
</dbReference>
<evidence type="ECO:0000256" key="6">
    <source>
        <dbReference type="SAM" id="Coils"/>
    </source>
</evidence>
<gene>
    <name evidence="5" type="primary">rpmC</name>
    <name evidence="7" type="ORF">A3C20_01145</name>
</gene>
<dbReference type="Gene3D" id="1.10.287.310">
    <property type="match status" value="1"/>
</dbReference>
<dbReference type="GO" id="GO:0005840">
    <property type="term" value="C:ribosome"/>
    <property type="evidence" value="ECO:0007669"/>
    <property type="project" value="UniProtKB-KW"/>
</dbReference>
<keyword evidence="3 5" id="KW-0687">Ribonucleoprotein</keyword>
<protein>
    <recommendedName>
        <fullName evidence="4 5">Large ribosomal subunit protein uL29</fullName>
    </recommendedName>
</protein>